<keyword evidence="1" id="KW-0732">Signal</keyword>
<feature type="signal peptide" evidence="1">
    <location>
        <begin position="1"/>
        <end position="19"/>
    </location>
</feature>
<evidence type="ECO:0000256" key="1">
    <source>
        <dbReference type="SAM" id="SignalP"/>
    </source>
</evidence>
<organism evidence="2 3">
    <name type="scientific">Tigriopus californicus</name>
    <name type="common">Marine copepod</name>
    <dbReference type="NCBI Taxonomy" id="6832"/>
    <lineage>
        <taxon>Eukaryota</taxon>
        <taxon>Metazoa</taxon>
        <taxon>Ecdysozoa</taxon>
        <taxon>Arthropoda</taxon>
        <taxon>Crustacea</taxon>
        <taxon>Multicrustacea</taxon>
        <taxon>Hexanauplia</taxon>
        <taxon>Copepoda</taxon>
        <taxon>Harpacticoida</taxon>
        <taxon>Harpacticidae</taxon>
        <taxon>Tigriopus</taxon>
    </lineage>
</organism>
<evidence type="ECO:0008006" key="4">
    <source>
        <dbReference type="Google" id="ProtNLM"/>
    </source>
</evidence>
<proteinExistence type="predicted"/>
<name>A0A553NSA1_TIGCA</name>
<dbReference type="EMBL" id="VCGU01000010">
    <property type="protein sequence ID" value="TRY68316.1"/>
    <property type="molecule type" value="Genomic_DNA"/>
</dbReference>
<evidence type="ECO:0000313" key="3">
    <source>
        <dbReference type="Proteomes" id="UP000318571"/>
    </source>
</evidence>
<dbReference type="AlphaFoldDB" id="A0A553NSA1"/>
<keyword evidence="3" id="KW-1185">Reference proteome</keyword>
<dbReference type="Gene3D" id="2.120.10.80">
    <property type="entry name" value="Kelch-type beta propeller"/>
    <property type="match status" value="1"/>
</dbReference>
<comment type="caution">
    <text evidence="2">The sequence shown here is derived from an EMBL/GenBank/DDBJ whole genome shotgun (WGS) entry which is preliminary data.</text>
</comment>
<gene>
    <name evidence="2" type="ORF">TCAL_08073</name>
</gene>
<dbReference type="SUPFAM" id="SSF117281">
    <property type="entry name" value="Kelch motif"/>
    <property type="match status" value="1"/>
</dbReference>
<dbReference type="Proteomes" id="UP000318571">
    <property type="component" value="Chromosome 1"/>
</dbReference>
<evidence type="ECO:0000313" key="2">
    <source>
        <dbReference type="EMBL" id="TRY68316.1"/>
    </source>
</evidence>
<sequence length="731" mass="83547">MRVLFNIAFLAFFIIQIELNLSTFQRQIFREEKWPQTVYKELSFKVDSKLECAALCEVESKSCVGIIWIDSVCYLTDPMSQFSEISSPQTKDQSMYINQEIISSILSVFLHLIDPIVNHWMARVYASIPTTSMFDCNVECATDFNCQLYVKEGSLCHLGNGTFFNSSIQIKEIPTEGVYVDTGFTIEAGPMVFLNDSSSTWMHHIYYSSICDLRERCELWCFLERSPCQFMVYTGSICYLGSTEQESQMVNNSSMAPTQKVWLTKKGIENTNYEIAFERNIYSTNYAPFIIKSYNADDFLQSCDFFCAFQTEPACHFFFLTGGICYLGNMDGTHPSIENSASLETIHIHLPVSNASLLEFYSIPMHHHTWRIRMHTQIITNSTIGACALRCLIMDLQKECSLFVYDESICYLGATSHYEYAQTIDDIFNVYIAKSLALYLQRYFKSRLTSDWASQMYKKVVLYYPTPQNADECLLRCHFDDGPCHSFVVHENECYLGDPFVNSSLFFGTENALIMEKNTQLYLSHGGSKGDGDEKTSSIFEGCNGQCNHSLLDLPYPLRAMGYAYGEDSIFVCGGTSDVNGGEQDKCYQWRFKVFPRAWIPLPAMMNNQMMFPMLYHQGKLYAAGGRSSGSTIGNMRFLDLNSTSWTNGGAYEYTGFYAHCGILYQDRIYTFGGSRNSLLFSSAVQGYDIWPVVLYQEMEAWFLTYFLLRAEKVIWASIPIRCTPSIQTQM</sequence>
<feature type="chain" id="PRO_5022154516" description="Apple domain-containing protein" evidence="1">
    <location>
        <begin position="20"/>
        <end position="731"/>
    </location>
</feature>
<protein>
    <recommendedName>
        <fullName evidence="4">Apple domain-containing protein</fullName>
    </recommendedName>
</protein>
<accession>A0A553NSA1</accession>
<dbReference type="InterPro" id="IPR015915">
    <property type="entry name" value="Kelch-typ_b-propeller"/>
</dbReference>
<reference evidence="2 3" key="1">
    <citation type="journal article" date="2018" name="Nat. Ecol. Evol.">
        <title>Genomic signatures of mitonuclear coevolution across populations of Tigriopus californicus.</title>
        <authorList>
            <person name="Barreto F.S."/>
            <person name="Watson E.T."/>
            <person name="Lima T.G."/>
            <person name="Willett C.S."/>
            <person name="Edmands S."/>
            <person name="Li W."/>
            <person name="Burton R.S."/>
        </authorList>
    </citation>
    <scope>NUCLEOTIDE SEQUENCE [LARGE SCALE GENOMIC DNA]</scope>
    <source>
        <strain evidence="2 3">San Diego</strain>
    </source>
</reference>